<dbReference type="Proteomes" id="UP000436088">
    <property type="component" value="Unassembled WGS sequence"/>
</dbReference>
<dbReference type="AlphaFoldDB" id="A0A6A2Y8D0"/>
<accession>A0A6A2Y8D0</accession>
<proteinExistence type="predicted"/>
<organism evidence="1 2">
    <name type="scientific">Hibiscus syriacus</name>
    <name type="common">Rose of Sharon</name>
    <dbReference type="NCBI Taxonomy" id="106335"/>
    <lineage>
        <taxon>Eukaryota</taxon>
        <taxon>Viridiplantae</taxon>
        <taxon>Streptophyta</taxon>
        <taxon>Embryophyta</taxon>
        <taxon>Tracheophyta</taxon>
        <taxon>Spermatophyta</taxon>
        <taxon>Magnoliopsida</taxon>
        <taxon>eudicotyledons</taxon>
        <taxon>Gunneridae</taxon>
        <taxon>Pentapetalae</taxon>
        <taxon>rosids</taxon>
        <taxon>malvids</taxon>
        <taxon>Malvales</taxon>
        <taxon>Malvaceae</taxon>
        <taxon>Malvoideae</taxon>
        <taxon>Hibiscus</taxon>
    </lineage>
</organism>
<dbReference type="EMBL" id="VEPZ02001517">
    <property type="protein sequence ID" value="KAE8669869.1"/>
    <property type="molecule type" value="Genomic_DNA"/>
</dbReference>
<protein>
    <submittedName>
        <fullName evidence="1">Uncharacterized protein</fullName>
    </submittedName>
</protein>
<keyword evidence="2" id="KW-1185">Reference proteome</keyword>
<sequence length="134" mass="15687">MSSYMGYTRVPKRSKGLRLNIQCRRFSVQGLRACFLYFFNQITRFRSYFRSVFRKMRMNGSCRSGWRCRRTLVSPNVIPLADTYRLRSSLGRSNSLYSEAISDCLEFIKRCSVSDNDPKKPLQVNYVTPTLHSS</sequence>
<reference evidence="1" key="1">
    <citation type="submission" date="2019-09" db="EMBL/GenBank/DDBJ databases">
        <title>Draft genome information of white flower Hibiscus syriacus.</title>
        <authorList>
            <person name="Kim Y.-M."/>
        </authorList>
    </citation>
    <scope>NUCLEOTIDE SEQUENCE [LARGE SCALE GENOMIC DNA]</scope>
    <source>
        <strain evidence="1">YM2019G1</strain>
    </source>
</reference>
<evidence type="ECO:0000313" key="2">
    <source>
        <dbReference type="Proteomes" id="UP000436088"/>
    </source>
</evidence>
<dbReference type="PANTHER" id="PTHR34996">
    <property type="entry name" value="OS06G0327400 PROTEIN"/>
    <property type="match status" value="1"/>
</dbReference>
<comment type="caution">
    <text evidence="1">The sequence shown here is derived from an EMBL/GenBank/DDBJ whole genome shotgun (WGS) entry which is preliminary data.</text>
</comment>
<gene>
    <name evidence="1" type="ORF">F3Y22_tig00112215pilonHSYRG00137</name>
</gene>
<name>A0A6A2Y8D0_HIBSY</name>
<evidence type="ECO:0000313" key="1">
    <source>
        <dbReference type="EMBL" id="KAE8669869.1"/>
    </source>
</evidence>
<dbReference type="PANTHER" id="PTHR34996:SF3">
    <property type="entry name" value="OS06G0327400 PROTEIN"/>
    <property type="match status" value="1"/>
</dbReference>